<reference evidence="1" key="1">
    <citation type="submission" date="2019-02" db="EMBL/GenBank/DDBJ databases">
        <authorList>
            <person name="Gruber-Vodicka R. H."/>
            <person name="Seah K. B. B."/>
        </authorList>
    </citation>
    <scope>NUCLEOTIDE SEQUENCE</scope>
    <source>
        <strain evidence="1">BECK_BZ131</strain>
    </source>
</reference>
<protein>
    <submittedName>
        <fullName evidence="1">Protein gp37</fullName>
    </submittedName>
</protein>
<proteinExistence type="predicted"/>
<accession>A0A450TVY8</accession>
<evidence type="ECO:0000313" key="1">
    <source>
        <dbReference type="EMBL" id="VFJ73173.1"/>
    </source>
</evidence>
<dbReference type="Pfam" id="PF07505">
    <property type="entry name" value="DUF5131"/>
    <property type="match status" value="1"/>
</dbReference>
<dbReference type="EMBL" id="CAADFE010000046">
    <property type="protein sequence ID" value="VFJ73173.1"/>
    <property type="molecule type" value="Genomic_DNA"/>
</dbReference>
<name>A0A450TVY8_9GAMM</name>
<dbReference type="InterPro" id="IPR011101">
    <property type="entry name" value="DUF5131"/>
</dbReference>
<dbReference type="AlphaFoldDB" id="A0A450TVY8"/>
<organism evidence="1">
    <name type="scientific">Candidatus Kentrum sp. FW</name>
    <dbReference type="NCBI Taxonomy" id="2126338"/>
    <lineage>
        <taxon>Bacteria</taxon>
        <taxon>Pseudomonadati</taxon>
        <taxon>Pseudomonadota</taxon>
        <taxon>Gammaproteobacteria</taxon>
        <taxon>Candidatus Kentrum</taxon>
    </lineage>
</organism>
<sequence>MDERGKISGMATPSRIEWTEHTWNPTTGCTKVSPGCRYCYAETMAKRLQAMGTPGYDNGFRLSLMENRLGQPSRRKKPTIYFVNSMSDLFHEDIPNEFLDRVFSIIKETPHHTYQILTKRSDRLRSYFSKKTVPSNAWLGVSMENRQYGIPRIDDLRAVDATVRFISAEPLLEDIGKLDLSGIHWMIAGGESGPKARPMQTAWVESIHRQCGCFGIAFFFKQWGGWGADGKRRPKKANGRVFNGRVWNEMPGCPLNRQSPSGVFTATSEGGRFA</sequence>
<gene>
    <name evidence="1" type="ORF">BECKFW1821C_GA0114237_104610</name>
</gene>